<dbReference type="Pfam" id="PF00091">
    <property type="entry name" value="Tubulin"/>
    <property type="match status" value="1"/>
</dbReference>
<gene>
    <name evidence="6" type="ORF">POCTA_138.1.T1190066</name>
</gene>
<dbReference type="GO" id="GO:0005525">
    <property type="term" value="F:GTP binding"/>
    <property type="evidence" value="ECO:0007669"/>
    <property type="project" value="UniProtKB-KW"/>
</dbReference>
<reference evidence="6" key="1">
    <citation type="submission" date="2021-01" db="EMBL/GenBank/DDBJ databases">
        <authorList>
            <consortium name="Genoscope - CEA"/>
            <person name="William W."/>
        </authorList>
    </citation>
    <scope>NUCLEOTIDE SEQUENCE</scope>
</reference>
<dbReference type="EMBL" id="CAJJDP010000119">
    <property type="protein sequence ID" value="CAD8199352.1"/>
    <property type="molecule type" value="Genomic_DNA"/>
</dbReference>
<evidence type="ECO:0000256" key="2">
    <source>
        <dbReference type="ARBA" id="ARBA00022701"/>
    </source>
</evidence>
<evidence type="ECO:0000259" key="5">
    <source>
        <dbReference type="SMART" id="SM00864"/>
    </source>
</evidence>
<dbReference type="PANTHER" id="PTHR11588">
    <property type="entry name" value="TUBULIN"/>
    <property type="match status" value="1"/>
</dbReference>
<dbReference type="OMA" id="SAFHIHV"/>
<accession>A0A8S1XFA6</accession>
<protein>
    <recommendedName>
        <fullName evidence="5">Tubulin/FtsZ GTPase domain-containing protein</fullName>
    </recommendedName>
</protein>
<dbReference type="InterPro" id="IPR000217">
    <property type="entry name" value="Tubulin"/>
</dbReference>
<dbReference type="GO" id="GO:0007017">
    <property type="term" value="P:microtubule-based process"/>
    <property type="evidence" value="ECO:0007669"/>
    <property type="project" value="InterPro"/>
</dbReference>
<dbReference type="OrthoDB" id="316657at2759"/>
<dbReference type="InterPro" id="IPR017975">
    <property type="entry name" value="Tubulin_CS"/>
</dbReference>
<dbReference type="Proteomes" id="UP000683925">
    <property type="component" value="Unassembled WGS sequence"/>
</dbReference>
<keyword evidence="4" id="KW-0342">GTP-binding</keyword>
<name>A0A8S1XFA6_PAROT</name>
<comment type="similarity">
    <text evidence="1">Belongs to the tubulin family.</text>
</comment>
<keyword evidence="7" id="KW-1185">Reference proteome</keyword>
<organism evidence="6 7">
    <name type="scientific">Paramecium octaurelia</name>
    <dbReference type="NCBI Taxonomy" id="43137"/>
    <lineage>
        <taxon>Eukaryota</taxon>
        <taxon>Sar</taxon>
        <taxon>Alveolata</taxon>
        <taxon>Ciliophora</taxon>
        <taxon>Intramacronucleata</taxon>
        <taxon>Oligohymenophorea</taxon>
        <taxon>Peniculida</taxon>
        <taxon>Parameciidae</taxon>
        <taxon>Paramecium</taxon>
    </lineage>
</organism>
<dbReference type="GO" id="GO:0005874">
    <property type="term" value="C:microtubule"/>
    <property type="evidence" value="ECO:0007669"/>
    <property type="project" value="UniProtKB-KW"/>
</dbReference>
<evidence type="ECO:0000313" key="6">
    <source>
        <dbReference type="EMBL" id="CAD8199352.1"/>
    </source>
</evidence>
<evidence type="ECO:0000256" key="3">
    <source>
        <dbReference type="ARBA" id="ARBA00022741"/>
    </source>
</evidence>
<keyword evidence="3" id="KW-0547">Nucleotide-binding</keyword>
<comment type="caution">
    <text evidence="6">The sequence shown here is derived from an EMBL/GenBank/DDBJ whole genome shotgun (WGS) entry which is preliminary data.</text>
</comment>
<dbReference type="InterPro" id="IPR003008">
    <property type="entry name" value="Tubulin_FtsZ_GTPase"/>
</dbReference>
<evidence type="ECO:0000256" key="1">
    <source>
        <dbReference type="ARBA" id="ARBA00009636"/>
    </source>
</evidence>
<dbReference type="FunFam" id="3.40.50.1440:FF:000044">
    <property type="entry name" value="Tubulin alpha chain"/>
    <property type="match status" value="1"/>
</dbReference>
<keyword evidence="2" id="KW-0493">Microtubule</keyword>
<evidence type="ECO:0000313" key="7">
    <source>
        <dbReference type="Proteomes" id="UP000683925"/>
    </source>
</evidence>
<evidence type="ECO:0000256" key="4">
    <source>
        <dbReference type="ARBA" id="ARBA00023134"/>
    </source>
</evidence>
<proteinExistence type="inferred from homology"/>
<sequence length="413" mass="47917">MSSAFHIHVGGAGVKIGDMLWKLYEKEQNETTQKNYIYDEVDGNYYPQALFVDTDDRMILEVQSSNSIKFKKHSFIHGNKDSSTYALSRYYYIKKTLEKAQDSIRKQIETMDRLDDFVITSSISGGTGSGFTCELTYDLSNDYHKVNKNGFIIFPSSKVANNVLGIYNTVLAMPNMIGYFDSITMFDNQSMYNFIDHQLDVDFVDYSFLNNLVAQIISSYTGIRRFNQEDNSAFFSNLCPSPKLHFYIPSYGKLTLINDYVRKELEQREFIQFLKKIDQKLYQCSNNPHYICSTLLLRKRQFNPFSGRLDQTINNLNNQFGQTSQIYQCKSSNYQVLPELAEMKQTGTLFSNDASIASSLKALEKRFSYAYDQHAFIGGFEGWKSRDIYIARDDLKQLQHEYEEFFTVDNQEI</sequence>
<dbReference type="PROSITE" id="PS00227">
    <property type="entry name" value="TUBULIN"/>
    <property type="match status" value="1"/>
</dbReference>
<dbReference type="SMART" id="SM00864">
    <property type="entry name" value="Tubulin"/>
    <property type="match status" value="1"/>
</dbReference>
<dbReference type="AlphaFoldDB" id="A0A8S1XFA6"/>
<feature type="domain" description="Tubulin/FtsZ GTPase" evidence="5">
    <location>
        <begin position="34"/>
        <end position="228"/>
    </location>
</feature>